<evidence type="ECO:0000313" key="2">
    <source>
        <dbReference type="Proteomes" id="UP000011185"/>
    </source>
</evidence>
<name>L7JUR4_TRAHO</name>
<proteinExistence type="predicted"/>
<dbReference type="InParanoid" id="L7JUR4"/>
<gene>
    <name evidence="1" type="ORF">THOM_1821</name>
</gene>
<accession>L7JUR4</accession>
<protein>
    <submittedName>
        <fullName evidence="1">Uncharacterized protein</fullName>
    </submittedName>
</protein>
<dbReference type="AlphaFoldDB" id="L7JUR4"/>
<reference evidence="1 2" key="1">
    <citation type="journal article" date="2012" name="PLoS Pathog.">
        <title>The genome of the obligate intracellular parasite Trachipleistophora hominis: new insights into microsporidian genome dynamics and reductive evolution.</title>
        <authorList>
            <person name="Heinz E."/>
            <person name="Williams T.A."/>
            <person name="Nakjang S."/>
            <person name="Noel C.J."/>
            <person name="Swan D.C."/>
            <person name="Goldberg A.V."/>
            <person name="Harris S.R."/>
            <person name="Weinmaier T."/>
            <person name="Markert S."/>
            <person name="Becher D."/>
            <person name="Bernhardt J."/>
            <person name="Dagan T."/>
            <person name="Hacker C."/>
            <person name="Lucocq J.M."/>
            <person name="Schweder T."/>
            <person name="Rattei T."/>
            <person name="Hall N."/>
            <person name="Hirt R.P."/>
            <person name="Embley T.M."/>
        </authorList>
    </citation>
    <scope>NUCLEOTIDE SEQUENCE [LARGE SCALE GENOMIC DNA]</scope>
</reference>
<evidence type="ECO:0000313" key="1">
    <source>
        <dbReference type="EMBL" id="ELQ75198.1"/>
    </source>
</evidence>
<keyword evidence="2" id="KW-1185">Reference proteome</keyword>
<dbReference type="EMBL" id="JH993981">
    <property type="protein sequence ID" value="ELQ75198.1"/>
    <property type="molecule type" value="Genomic_DNA"/>
</dbReference>
<sequence length="43" mass="5142">MIKRGAKKETNLCLHAYSMRFVEDKPEENVKMHANERSLLIYF</sequence>
<dbReference type="VEuPathDB" id="MicrosporidiaDB:THOM_1821"/>
<dbReference type="Proteomes" id="UP000011185">
    <property type="component" value="Unassembled WGS sequence"/>
</dbReference>
<dbReference type="HOGENOM" id="CLU_3242457_0_0_1"/>
<organism evidence="1 2">
    <name type="scientific">Trachipleistophora hominis</name>
    <name type="common">Microsporidian parasite</name>
    <dbReference type="NCBI Taxonomy" id="72359"/>
    <lineage>
        <taxon>Eukaryota</taxon>
        <taxon>Fungi</taxon>
        <taxon>Fungi incertae sedis</taxon>
        <taxon>Microsporidia</taxon>
        <taxon>Pleistophoridae</taxon>
        <taxon>Trachipleistophora</taxon>
    </lineage>
</organism>